<keyword evidence="2" id="KW-1133">Transmembrane helix</keyword>
<dbReference type="AlphaFoldDB" id="A0A8J2NSX0"/>
<feature type="region of interest" description="Disordered" evidence="1">
    <location>
        <begin position="1"/>
        <end position="25"/>
    </location>
</feature>
<organism evidence="3 4">
    <name type="scientific">Allacma fusca</name>
    <dbReference type="NCBI Taxonomy" id="39272"/>
    <lineage>
        <taxon>Eukaryota</taxon>
        <taxon>Metazoa</taxon>
        <taxon>Ecdysozoa</taxon>
        <taxon>Arthropoda</taxon>
        <taxon>Hexapoda</taxon>
        <taxon>Collembola</taxon>
        <taxon>Symphypleona</taxon>
        <taxon>Sminthuridae</taxon>
        <taxon>Allacma</taxon>
    </lineage>
</organism>
<gene>
    <name evidence="3" type="ORF">AFUS01_LOCUS3118</name>
</gene>
<protein>
    <submittedName>
        <fullName evidence="3">Uncharacterized protein</fullName>
    </submittedName>
</protein>
<proteinExistence type="predicted"/>
<evidence type="ECO:0000313" key="3">
    <source>
        <dbReference type="EMBL" id="CAG7685492.1"/>
    </source>
</evidence>
<dbReference type="Proteomes" id="UP000708208">
    <property type="component" value="Unassembled WGS sequence"/>
</dbReference>
<evidence type="ECO:0000256" key="1">
    <source>
        <dbReference type="SAM" id="MobiDB-lite"/>
    </source>
</evidence>
<evidence type="ECO:0000313" key="4">
    <source>
        <dbReference type="Proteomes" id="UP000708208"/>
    </source>
</evidence>
<keyword evidence="4" id="KW-1185">Reference proteome</keyword>
<feature type="non-terminal residue" evidence="3">
    <location>
        <position position="1"/>
    </location>
</feature>
<keyword evidence="2" id="KW-0812">Transmembrane</keyword>
<sequence>DYYDPHNVSPDVESNETEQGGGGINAAVESSNNYYIAVIGLEPVNEYTVRFIYTESPTTTTTSTTTATSTTTRGTSTTTTVSPTTTTTRSTSFIFTTSPATTAINATTTAPSTQASPIPDYDGPPMLTNVPSDKDGTVTNTNESLSIPTATSASPTDINSDSSLPSGKENLWTRYELVVIIGGASSSIGILIIVVILLRKLNTLTAAVIPLTKEEVEEFYIGDKNYGPKDGNFQPEKLPYKEDLKILMKDLEIDDIVLGS</sequence>
<keyword evidence="2" id="KW-0472">Membrane</keyword>
<dbReference type="EMBL" id="CAJVCH010018486">
    <property type="protein sequence ID" value="CAG7685492.1"/>
    <property type="molecule type" value="Genomic_DNA"/>
</dbReference>
<evidence type="ECO:0000256" key="2">
    <source>
        <dbReference type="SAM" id="Phobius"/>
    </source>
</evidence>
<feature type="non-terminal residue" evidence="3">
    <location>
        <position position="260"/>
    </location>
</feature>
<feature type="transmembrane region" description="Helical" evidence="2">
    <location>
        <begin position="177"/>
        <end position="198"/>
    </location>
</feature>
<comment type="caution">
    <text evidence="3">The sequence shown here is derived from an EMBL/GenBank/DDBJ whole genome shotgun (WGS) entry which is preliminary data.</text>
</comment>
<name>A0A8J2NSX0_9HEXA</name>
<feature type="region of interest" description="Disordered" evidence="1">
    <location>
        <begin position="59"/>
        <end position="86"/>
    </location>
</feature>
<reference evidence="3" key="1">
    <citation type="submission" date="2021-06" db="EMBL/GenBank/DDBJ databases">
        <authorList>
            <person name="Hodson N. C."/>
            <person name="Mongue J. A."/>
            <person name="Jaron S. K."/>
        </authorList>
    </citation>
    <scope>NUCLEOTIDE SEQUENCE</scope>
</reference>
<accession>A0A8J2NSX0</accession>